<feature type="binding site" evidence="7">
    <location>
        <begin position="38"/>
        <end position="39"/>
    </location>
    <ligand>
        <name>substrate</name>
    </ligand>
</feature>
<dbReference type="HAMAP" id="MF_00258">
    <property type="entry name" value="Glu_racemase"/>
    <property type="match status" value="1"/>
</dbReference>
<keyword evidence="3 7" id="KW-0133">Cell shape</keyword>
<evidence type="ECO:0000256" key="7">
    <source>
        <dbReference type="HAMAP-Rule" id="MF_00258"/>
    </source>
</evidence>
<dbReference type="GO" id="GO:0071555">
    <property type="term" value="P:cell wall organization"/>
    <property type="evidence" value="ECO:0007669"/>
    <property type="project" value="UniProtKB-KW"/>
</dbReference>
<proteinExistence type="inferred from homology"/>
<comment type="pathway">
    <text evidence="7">Cell wall biogenesis; peptidoglycan biosynthesis.</text>
</comment>
<evidence type="ECO:0000313" key="8">
    <source>
        <dbReference type="EMBL" id="MBC8317357.1"/>
    </source>
</evidence>
<keyword evidence="4 7" id="KW-0573">Peptidoglycan synthesis</keyword>
<evidence type="ECO:0000256" key="2">
    <source>
        <dbReference type="ARBA" id="ARBA00013090"/>
    </source>
</evidence>
<feature type="binding site" evidence="7">
    <location>
        <begin position="181"/>
        <end position="182"/>
    </location>
    <ligand>
        <name>substrate</name>
    </ligand>
</feature>
<keyword evidence="5 7" id="KW-0413">Isomerase</keyword>
<dbReference type="InterPro" id="IPR001920">
    <property type="entry name" value="Asp/Glu_race"/>
</dbReference>
<evidence type="ECO:0000256" key="1">
    <source>
        <dbReference type="ARBA" id="ARBA00001602"/>
    </source>
</evidence>
<protein>
    <recommendedName>
        <fullName evidence="2 7">Glutamate racemase</fullName>
        <ecNumber evidence="2 7">5.1.1.3</ecNumber>
    </recommendedName>
</protein>
<comment type="function">
    <text evidence="7">Provides the (R)-glutamate required for cell wall biosynthesis.</text>
</comment>
<dbReference type="Proteomes" id="UP000614424">
    <property type="component" value="Unassembled WGS sequence"/>
</dbReference>
<dbReference type="GO" id="GO:0008881">
    <property type="term" value="F:glutamate racemase activity"/>
    <property type="evidence" value="ECO:0007669"/>
    <property type="project" value="UniProtKB-UniRule"/>
</dbReference>
<organism evidence="8 9">
    <name type="scientific">Candidatus Desulfobia pelagia</name>
    <dbReference type="NCBI Taxonomy" id="2841692"/>
    <lineage>
        <taxon>Bacteria</taxon>
        <taxon>Pseudomonadati</taxon>
        <taxon>Thermodesulfobacteriota</taxon>
        <taxon>Desulfobulbia</taxon>
        <taxon>Desulfobulbales</taxon>
        <taxon>Desulfobulbaceae</taxon>
        <taxon>Candidatus Desulfobia</taxon>
    </lineage>
</organism>
<dbReference type="EMBL" id="JACNJZ010000084">
    <property type="protein sequence ID" value="MBC8317357.1"/>
    <property type="molecule type" value="Genomic_DNA"/>
</dbReference>
<keyword evidence="6 7" id="KW-0961">Cell wall biogenesis/degradation</keyword>
<dbReference type="EC" id="5.1.1.3" evidence="2 7"/>
<comment type="similarity">
    <text evidence="7">Belongs to the aspartate/glutamate racemases family.</text>
</comment>
<reference evidence="8 9" key="1">
    <citation type="submission" date="2020-08" db="EMBL/GenBank/DDBJ databases">
        <title>Bridging the membrane lipid divide: bacteria of the FCB group superphylum have the potential to synthesize archaeal ether lipids.</title>
        <authorList>
            <person name="Villanueva L."/>
            <person name="Von Meijenfeldt F.A.B."/>
            <person name="Westbye A.B."/>
            <person name="Yadav S."/>
            <person name="Hopmans E.C."/>
            <person name="Dutilh B.E."/>
            <person name="Sinninghe Damste J.S."/>
        </authorList>
    </citation>
    <scope>NUCLEOTIDE SEQUENCE [LARGE SCALE GENOMIC DNA]</scope>
    <source>
        <strain evidence="8">NIOZ-UU47</strain>
    </source>
</reference>
<feature type="binding site" evidence="7">
    <location>
        <begin position="70"/>
        <end position="71"/>
    </location>
    <ligand>
        <name>substrate</name>
    </ligand>
</feature>
<dbReference type="Gene3D" id="3.40.50.1860">
    <property type="match status" value="2"/>
</dbReference>
<dbReference type="PANTHER" id="PTHR21198:SF2">
    <property type="entry name" value="GLUTAMATE RACEMASE"/>
    <property type="match status" value="1"/>
</dbReference>
<dbReference type="Pfam" id="PF01177">
    <property type="entry name" value="Asp_Glu_race"/>
    <property type="match status" value="1"/>
</dbReference>
<feature type="active site" description="Proton donor/acceptor" evidence="7">
    <location>
        <position position="69"/>
    </location>
</feature>
<comment type="catalytic activity">
    <reaction evidence="1 7">
        <text>L-glutamate = D-glutamate</text>
        <dbReference type="Rhea" id="RHEA:12813"/>
        <dbReference type="ChEBI" id="CHEBI:29985"/>
        <dbReference type="ChEBI" id="CHEBI:29986"/>
        <dbReference type="EC" id="5.1.1.3"/>
    </reaction>
</comment>
<dbReference type="InterPro" id="IPR033134">
    <property type="entry name" value="Asp/Glu_racemase_AS_2"/>
</dbReference>
<evidence type="ECO:0000256" key="3">
    <source>
        <dbReference type="ARBA" id="ARBA00022960"/>
    </source>
</evidence>
<dbReference type="PROSITE" id="PS00924">
    <property type="entry name" value="ASP_GLU_RACEMASE_2"/>
    <property type="match status" value="1"/>
</dbReference>
<dbReference type="GO" id="GO:0009252">
    <property type="term" value="P:peptidoglycan biosynthetic process"/>
    <property type="evidence" value="ECO:0007669"/>
    <property type="project" value="UniProtKB-UniRule"/>
</dbReference>
<dbReference type="InterPro" id="IPR015942">
    <property type="entry name" value="Asp/Glu/hydantoin_racemase"/>
</dbReference>
<dbReference type="PANTHER" id="PTHR21198">
    <property type="entry name" value="GLUTAMATE RACEMASE"/>
    <property type="match status" value="1"/>
</dbReference>
<sequence length="259" mass="29010">MIGVFDSGVGGMTVASAIEQVLPDKQLIYFGDLARAPYGSKSPETIRRYAIENTEFLISKGATLIIVACNSAASVASDILQSTFDQPVFEVITPAIDRAIAVSRTGRIGVIGTRATIKSGVYEQEIKRKRTECKIFSEPCPMLVPLVEEGWLNKRETKMITRRYLHPLKMKNVDTLLLGCTHYPLLKHLIQPRIGKRVKVIDSSHEVAKRLHDFLESRPELSRSLEKKTENTYYVSDVTDAASMTAQRIFGRKIKLNKI</sequence>
<evidence type="ECO:0000313" key="9">
    <source>
        <dbReference type="Proteomes" id="UP000614424"/>
    </source>
</evidence>
<dbReference type="SUPFAM" id="SSF53681">
    <property type="entry name" value="Aspartate/glutamate racemase"/>
    <property type="match status" value="2"/>
</dbReference>
<evidence type="ECO:0000256" key="6">
    <source>
        <dbReference type="ARBA" id="ARBA00023316"/>
    </source>
</evidence>
<dbReference type="FunFam" id="3.40.50.1860:FF:000001">
    <property type="entry name" value="Glutamate racemase"/>
    <property type="match status" value="1"/>
</dbReference>
<accession>A0A8J6NDH1</accession>
<dbReference type="NCBIfam" id="TIGR00067">
    <property type="entry name" value="glut_race"/>
    <property type="match status" value="1"/>
</dbReference>
<comment type="caution">
    <text evidence="8">The sequence shown here is derived from an EMBL/GenBank/DDBJ whole genome shotgun (WGS) entry which is preliminary data.</text>
</comment>
<dbReference type="UniPathway" id="UPA00219"/>
<feature type="active site" description="Proton donor/acceptor" evidence="7">
    <location>
        <position position="180"/>
    </location>
</feature>
<dbReference type="AlphaFoldDB" id="A0A8J6NDH1"/>
<gene>
    <name evidence="7" type="primary">murI</name>
    <name evidence="8" type="ORF">H8E41_05585</name>
</gene>
<feature type="binding site" evidence="7">
    <location>
        <begin position="6"/>
        <end position="7"/>
    </location>
    <ligand>
        <name>substrate</name>
    </ligand>
</feature>
<name>A0A8J6NDH1_9BACT</name>
<evidence type="ECO:0000256" key="4">
    <source>
        <dbReference type="ARBA" id="ARBA00022984"/>
    </source>
</evidence>
<dbReference type="GO" id="GO:0008360">
    <property type="term" value="P:regulation of cell shape"/>
    <property type="evidence" value="ECO:0007669"/>
    <property type="project" value="UniProtKB-KW"/>
</dbReference>
<dbReference type="InterPro" id="IPR004391">
    <property type="entry name" value="Glu_race"/>
</dbReference>
<evidence type="ECO:0000256" key="5">
    <source>
        <dbReference type="ARBA" id="ARBA00023235"/>
    </source>
</evidence>